<dbReference type="OrthoDB" id="1354696at2"/>
<protein>
    <recommendedName>
        <fullName evidence="4">Fibronectin type III domain protein</fullName>
    </recommendedName>
</protein>
<dbReference type="PROSITE" id="PS51257">
    <property type="entry name" value="PROKAR_LIPOPROTEIN"/>
    <property type="match status" value="1"/>
</dbReference>
<evidence type="ECO:0000313" key="2">
    <source>
        <dbReference type="EMBL" id="AEM72215.1"/>
    </source>
</evidence>
<name>G2PLU6_ALLRU</name>
<reference evidence="2 3" key="2">
    <citation type="journal article" date="2012" name="Stand. Genomic Sci.">
        <title>Complete genome sequence of the facultatively anaerobic, appendaged bacterium Muricauda ruestringensis type strain (B1(T)).</title>
        <authorList>
            <person name="Huntemann M."/>
            <person name="Teshima H."/>
            <person name="Lapidus A."/>
            <person name="Nolan M."/>
            <person name="Lucas S."/>
            <person name="Hammon N."/>
            <person name="Deshpande S."/>
            <person name="Cheng J.F."/>
            <person name="Tapia R."/>
            <person name="Goodwin L.A."/>
            <person name="Pitluck S."/>
            <person name="Liolios K."/>
            <person name="Pagani I."/>
            <person name="Ivanova N."/>
            <person name="Mavromatis K."/>
            <person name="Mikhailova N."/>
            <person name="Pati A."/>
            <person name="Chen A."/>
            <person name="Palaniappan K."/>
            <person name="Land M."/>
            <person name="Hauser L."/>
            <person name="Pan C."/>
            <person name="Brambilla E.M."/>
            <person name="Rohde M."/>
            <person name="Spring S."/>
            <person name="Goker M."/>
            <person name="Detter J.C."/>
            <person name="Bristow J."/>
            <person name="Eisen J.A."/>
            <person name="Markowitz V."/>
            <person name="Hugenholtz P."/>
            <person name="Kyrpides N.C."/>
            <person name="Klenk H.P."/>
            <person name="Woyke T."/>
        </authorList>
    </citation>
    <scope>NUCLEOTIDE SEQUENCE [LARGE SCALE GENOMIC DNA]</scope>
    <source>
        <strain evidence="3">DSM 13258 / LMG 19739 / B1</strain>
    </source>
</reference>
<sequence length="231" mass="24599">MIKSLISQALALIILLMLVGACSSSSSTEEVEVMPPGKPNGILPTNGETCSDFIEVPQDETKAIILFTWGSISNATGYVLEVFDGNVIQNSISASRTDVEVTLDKGKSYTWTVTAENSAGQTKSDTMSFTTPGESVANYAPYAAEISTEFKSETSELIVSWSGSDQDGDALTYNILVKDSKDIETVNQTGMTETALDPIVVNLGETYSISVKSIDGFGNFSISVSSITIKN</sequence>
<accession>G2PLU6</accession>
<dbReference type="HOGENOM" id="CLU_1198692_0_0_10"/>
<keyword evidence="3" id="KW-1185">Reference proteome</keyword>
<keyword evidence="1" id="KW-0732">Signal</keyword>
<dbReference type="STRING" id="886377.Murru_3195"/>
<feature type="signal peptide" evidence="1">
    <location>
        <begin position="1"/>
        <end position="27"/>
    </location>
</feature>
<feature type="chain" id="PRO_5003435521" description="Fibronectin type III domain protein" evidence="1">
    <location>
        <begin position="28"/>
        <end position="231"/>
    </location>
</feature>
<dbReference type="EMBL" id="CP002999">
    <property type="protein sequence ID" value="AEM72215.1"/>
    <property type="molecule type" value="Genomic_DNA"/>
</dbReference>
<evidence type="ECO:0008006" key="4">
    <source>
        <dbReference type="Google" id="ProtNLM"/>
    </source>
</evidence>
<gene>
    <name evidence="2" type="ordered locus">Murru_3195</name>
</gene>
<dbReference type="AlphaFoldDB" id="G2PLU6"/>
<evidence type="ECO:0000313" key="3">
    <source>
        <dbReference type="Proteomes" id="UP000008908"/>
    </source>
</evidence>
<dbReference type="KEGG" id="mrs:Murru_3195"/>
<proteinExistence type="predicted"/>
<dbReference type="InterPro" id="IPR013783">
    <property type="entry name" value="Ig-like_fold"/>
</dbReference>
<reference evidence="3" key="1">
    <citation type="submission" date="2011-08" db="EMBL/GenBank/DDBJ databases">
        <title>The complete genome of Muricauda ruestringensis DSM 13258.</title>
        <authorList>
            <person name="Lucas S."/>
            <person name="Han J."/>
            <person name="Lapidus A."/>
            <person name="Bruce D."/>
            <person name="Goodwin L."/>
            <person name="Pitluck S."/>
            <person name="Peters L."/>
            <person name="Kyrpides N."/>
            <person name="Mavromatis K."/>
            <person name="Ivanova N."/>
            <person name="Ovchinnikova G."/>
            <person name="Teshima H."/>
            <person name="Detter J.C."/>
            <person name="Tapia R."/>
            <person name="Han C."/>
            <person name="Land M."/>
            <person name="Hauser L."/>
            <person name="Markowitz V."/>
            <person name="Cheng J.-F."/>
            <person name="Hugenholtz P."/>
            <person name="Woyke T."/>
            <person name="Wu D."/>
            <person name="Spring S."/>
            <person name="Schroeder M."/>
            <person name="Brambilla E."/>
            <person name="Klenk H.-P."/>
            <person name="Eisen J.A."/>
        </authorList>
    </citation>
    <scope>NUCLEOTIDE SEQUENCE [LARGE SCALE GENOMIC DNA]</scope>
    <source>
        <strain evidence="3">DSM 13258 / LMG 19739 / B1</strain>
    </source>
</reference>
<evidence type="ECO:0000256" key="1">
    <source>
        <dbReference type="SAM" id="SignalP"/>
    </source>
</evidence>
<dbReference type="eggNOG" id="COG1520">
    <property type="taxonomic scope" value="Bacteria"/>
</dbReference>
<dbReference type="Proteomes" id="UP000008908">
    <property type="component" value="Chromosome"/>
</dbReference>
<dbReference type="Gene3D" id="2.60.40.10">
    <property type="entry name" value="Immunoglobulins"/>
    <property type="match status" value="2"/>
</dbReference>
<dbReference type="SUPFAM" id="SSF49265">
    <property type="entry name" value="Fibronectin type III"/>
    <property type="match status" value="1"/>
</dbReference>
<dbReference type="RefSeq" id="WP_014034494.1">
    <property type="nucleotide sequence ID" value="NC_015945.1"/>
</dbReference>
<dbReference type="InterPro" id="IPR036116">
    <property type="entry name" value="FN3_sf"/>
</dbReference>
<organism evidence="2 3">
    <name type="scientific">Allomuricauda ruestringensis (strain DSM 13258 / CIP 107369 / LMG 19739 / B1)</name>
    <name type="common">Muricauda ruestringensis</name>
    <dbReference type="NCBI Taxonomy" id="886377"/>
    <lineage>
        <taxon>Bacteria</taxon>
        <taxon>Pseudomonadati</taxon>
        <taxon>Bacteroidota</taxon>
        <taxon>Flavobacteriia</taxon>
        <taxon>Flavobacteriales</taxon>
        <taxon>Flavobacteriaceae</taxon>
        <taxon>Flagellimonas</taxon>
    </lineage>
</organism>